<evidence type="ECO:0000313" key="3">
    <source>
        <dbReference type="EMBL" id="KAK1852112.1"/>
    </source>
</evidence>
<evidence type="ECO:0000313" key="4">
    <source>
        <dbReference type="Proteomes" id="UP001243330"/>
    </source>
</evidence>
<sequence>MAPMALAGPIRASQSRLWAKAFHPNTKPPYEYNPHFPATTSTSFHYLNLRGTDTARKNLRDDDESGRPPQVESTDPIKDSDASIIVSMCARATPTLPHHTPLGHAAAAAVHTNTFFHTDLGPPSPIVQLLRLAAASSIVVHPIGVTAQLPERSETCNDALSSLLLLALAYLTFIAGCRFLLSAQYLYLRCGEHLTALADGLAAHGHLHLGHA</sequence>
<feature type="transmembrane region" description="Helical" evidence="2">
    <location>
        <begin position="159"/>
        <end position="181"/>
    </location>
</feature>
<dbReference type="Proteomes" id="UP001243330">
    <property type="component" value="Unassembled WGS sequence"/>
</dbReference>
<protein>
    <submittedName>
        <fullName evidence="3">Uncharacterized protein</fullName>
    </submittedName>
</protein>
<evidence type="ECO:0000256" key="2">
    <source>
        <dbReference type="SAM" id="Phobius"/>
    </source>
</evidence>
<feature type="region of interest" description="Disordered" evidence="1">
    <location>
        <begin position="56"/>
        <end position="77"/>
    </location>
</feature>
<comment type="caution">
    <text evidence="3">The sequence shown here is derived from an EMBL/GenBank/DDBJ whole genome shotgun (WGS) entry which is preliminary data.</text>
</comment>
<dbReference type="EMBL" id="JAQOWY010000082">
    <property type="protein sequence ID" value="KAK1852112.1"/>
    <property type="molecule type" value="Genomic_DNA"/>
</dbReference>
<proteinExistence type="predicted"/>
<gene>
    <name evidence="3" type="ORF">CCHR01_05264</name>
</gene>
<dbReference type="AlphaFoldDB" id="A0AAD9AS28"/>
<accession>A0AAD9AS28</accession>
<name>A0AAD9AS28_9PEZI</name>
<evidence type="ECO:0000256" key="1">
    <source>
        <dbReference type="SAM" id="MobiDB-lite"/>
    </source>
</evidence>
<keyword evidence="4" id="KW-1185">Reference proteome</keyword>
<keyword evidence="2" id="KW-1133">Transmembrane helix</keyword>
<keyword evidence="2" id="KW-0472">Membrane</keyword>
<organism evidence="3 4">
    <name type="scientific">Colletotrichum chrysophilum</name>
    <dbReference type="NCBI Taxonomy" id="1836956"/>
    <lineage>
        <taxon>Eukaryota</taxon>
        <taxon>Fungi</taxon>
        <taxon>Dikarya</taxon>
        <taxon>Ascomycota</taxon>
        <taxon>Pezizomycotina</taxon>
        <taxon>Sordariomycetes</taxon>
        <taxon>Hypocreomycetidae</taxon>
        <taxon>Glomerellales</taxon>
        <taxon>Glomerellaceae</taxon>
        <taxon>Colletotrichum</taxon>
        <taxon>Colletotrichum gloeosporioides species complex</taxon>
    </lineage>
</organism>
<reference evidence="3" key="1">
    <citation type="submission" date="2023-01" db="EMBL/GenBank/DDBJ databases">
        <title>Colletotrichum chrysophilum M932 genome sequence.</title>
        <authorList>
            <person name="Baroncelli R."/>
        </authorList>
    </citation>
    <scope>NUCLEOTIDE SEQUENCE</scope>
    <source>
        <strain evidence="3">M932</strain>
    </source>
</reference>
<keyword evidence="2" id="KW-0812">Transmembrane</keyword>